<dbReference type="AlphaFoldDB" id="A0A9D0YR71"/>
<feature type="transmembrane region" description="Helical" evidence="1">
    <location>
        <begin position="257"/>
        <end position="279"/>
    </location>
</feature>
<dbReference type="EMBL" id="DVFO01000024">
    <property type="protein sequence ID" value="HIQ60462.1"/>
    <property type="molecule type" value="Genomic_DNA"/>
</dbReference>
<feature type="transmembrane region" description="Helical" evidence="1">
    <location>
        <begin position="80"/>
        <end position="102"/>
    </location>
</feature>
<name>A0A9D0YR71_9FIRM</name>
<feature type="transmembrane region" description="Helical" evidence="1">
    <location>
        <begin position="48"/>
        <end position="68"/>
    </location>
</feature>
<evidence type="ECO:0000256" key="1">
    <source>
        <dbReference type="SAM" id="Phobius"/>
    </source>
</evidence>
<keyword evidence="1" id="KW-1133">Transmembrane helix</keyword>
<keyword evidence="1" id="KW-0472">Membrane</keyword>
<sequence>MTREYAEAYVKYGSKRAPALDDLSVGVWVCGIFVVPCVAAGIGNGRPFFAILSLIALISCGVAIEICKQKVKQWTYFQRFLLRGGYPLAMSVAILLMGLSVWESQMEGALWCELVTLGIWLFGMGLCFYIPWRKANKGVYYQLSKVHRTNKWRMKRIMERKSVIAGGSGAAAGYMGMSVARATFPHMSRGVVIAVGVAAILLVSLIFGTGSSDLLRAYYVKKYDLKGKTTPVWWGGDGAGKSLGWRILDAAKKVGKVLVGIIAFSVLATVVVFLFMRWLPAWLGHR</sequence>
<reference evidence="2" key="1">
    <citation type="submission" date="2020-10" db="EMBL/GenBank/DDBJ databases">
        <authorList>
            <person name="Gilroy R."/>
        </authorList>
    </citation>
    <scope>NUCLEOTIDE SEQUENCE</scope>
    <source>
        <strain evidence="2">ChiGjej2B2-12916</strain>
    </source>
</reference>
<reference evidence="2" key="2">
    <citation type="journal article" date="2021" name="PeerJ">
        <title>Extensive microbial diversity within the chicken gut microbiome revealed by metagenomics and culture.</title>
        <authorList>
            <person name="Gilroy R."/>
            <person name="Ravi A."/>
            <person name="Getino M."/>
            <person name="Pursley I."/>
            <person name="Horton D.L."/>
            <person name="Alikhan N.F."/>
            <person name="Baker D."/>
            <person name="Gharbi K."/>
            <person name="Hall N."/>
            <person name="Watson M."/>
            <person name="Adriaenssens E.M."/>
            <person name="Foster-Nyarko E."/>
            <person name="Jarju S."/>
            <person name="Secka A."/>
            <person name="Antonio M."/>
            <person name="Oren A."/>
            <person name="Chaudhuri R.R."/>
            <person name="La Ragione R."/>
            <person name="Hildebrand F."/>
            <person name="Pallen M.J."/>
        </authorList>
    </citation>
    <scope>NUCLEOTIDE SEQUENCE</scope>
    <source>
        <strain evidence="2">ChiGjej2B2-12916</strain>
    </source>
</reference>
<proteinExistence type="predicted"/>
<evidence type="ECO:0000313" key="3">
    <source>
        <dbReference type="Proteomes" id="UP000886879"/>
    </source>
</evidence>
<feature type="transmembrane region" description="Helical" evidence="1">
    <location>
        <begin position="20"/>
        <end position="42"/>
    </location>
</feature>
<dbReference type="Proteomes" id="UP000886879">
    <property type="component" value="Unassembled WGS sequence"/>
</dbReference>
<protein>
    <submittedName>
        <fullName evidence="2">Uncharacterized protein</fullName>
    </submittedName>
</protein>
<accession>A0A9D0YR71</accession>
<feature type="transmembrane region" description="Helical" evidence="1">
    <location>
        <begin position="163"/>
        <end position="184"/>
    </location>
</feature>
<feature type="transmembrane region" description="Helical" evidence="1">
    <location>
        <begin position="190"/>
        <end position="208"/>
    </location>
</feature>
<evidence type="ECO:0000313" key="2">
    <source>
        <dbReference type="EMBL" id="HIQ60462.1"/>
    </source>
</evidence>
<gene>
    <name evidence="2" type="ORF">IAD31_02550</name>
</gene>
<keyword evidence="1" id="KW-0812">Transmembrane</keyword>
<feature type="transmembrane region" description="Helical" evidence="1">
    <location>
        <begin position="108"/>
        <end position="132"/>
    </location>
</feature>
<organism evidence="2 3">
    <name type="scientific">Candidatus Enterenecus faecium</name>
    <dbReference type="NCBI Taxonomy" id="2840780"/>
    <lineage>
        <taxon>Bacteria</taxon>
        <taxon>Bacillati</taxon>
        <taxon>Bacillota</taxon>
        <taxon>Clostridia</taxon>
        <taxon>Eubacteriales</taxon>
        <taxon>Candidatus Enterenecus</taxon>
    </lineage>
</organism>
<comment type="caution">
    <text evidence="2">The sequence shown here is derived from an EMBL/GenBank/DDBJ whole genome shotgun (WGS) entry which is preliminary data.</text>
</comment>